<keyword evidence="3" id="KW-1185">Reference proteome</keyword>
<dbReference type="eggNOG" id="COG2050">
    <property type="taxonomic scope" value="Bacteria"/>
</dbReference>
<name>W0QC71_9PAST</name>
<gene>
    <name evidence="2" type="ORF">X808_16220</name>
</gene>
<dbReference type="InterPro" id="IPR029069">
    <property type="entry name" value="HotDog_dom_sf"/>
</dbReference>
<dbReference type="AlphaFoldDB" id="W0QC71"/>
<dbReference type="OrthoDB" id="572024at2"/>
<dbReference type="RefSeq" id="WP_025217840.1">
    <property type="nucleotide sequence ID" value="NZ_CP006943.1"/>
</dbReference>
<dbReference type="HOGENOM" id="CLU_112070_0_1_6"/>
<evidence type="ECO:0000313" key="3">
    <source>
        <dbReference type="Proteomes" id="UP000066995"/>
    </source>
</evidence>
<protein>
    <submittedName>
        <fullName evidence="2">WecD protein</fullName>
    </submittedName>
</protein>
<organism evidence="2 3">
    <name type="scientific">Mannheimia varigena USDA-ARS-USMARC-1296</name>
    <dbReference type="NCBI Taxonomy" id="1433287"/>
    <lineage>
        <taxon>Bacteria</taxon>
        <taxon>Pseudomonadati</taxon>
        <taxon>Pseudomonadota</taxon>
        <taxon>Gammaproteobacteria</taxon>
        <taxon>Pasteurellales</taxon>
        <taxon>Pasteurellaceae</taxon>
        <taxon>Mannheimia</taxon>
    </lineage>
</organism>
<proteinExistence type="predicted"/>
<evidence type="ECO:0000313" key="2">
    <source>
        <dbReference type="EMBL" id="AHG76141.1"/>
    </source>
</evidence>
<sequence>MNHTNHIATLQHWLNQHIPACESLGLMLEQADSDCVKVSCDFDKNRNHHGTMFGGSQSLLATACAWLAVHLNFPNANGNIVIRESNIRYLAPAKKQVSAICGKLESQDVENCLAMLKKSGKGKVKVQCELVCDGKIVSVFHGEFVIFYNN</sequence>
<reference evidence="2 3" key="1">
    <citation type="submission" date="2013-12" db="EMBL/GenBank/DDBJ databases">
        <title>Annotation of the Mannheimia varigena USDA-ARS-USMARC-1296 complete genome.</title>
        <authorList>
            <person name="Harhay G.P."/>
            <person name="Clawson M.L."/>
            <person name="Murray R.W."/>
            <person name="Lubbers B.V."/>
            <person name="Heaton M.P."/>
            <person name="Chitko-Mckown C.G."/>
            <person name="Harhay D.M."/>
            <person name="Smith T.P.L."/>
        </authorList>
    </citation>
    <scope>NUCLEOTIDE SEQUENCE [LARGE SCALE GENOMIC DNA]</scope>
    <source>
        <strain evidence="2 3">USDA-ARS-USMARC-1296</strain>
    </source>
</reference>
<dbReference type="Gene3D" id="3.10.129.10">
    <property type="entry name" value="Hotdog Thioesterase"/>
    <property type="match status" value="1"/>
</dbReference>
<dbReference type="STRING" id="1433287.X808_16220"/>
<dbReference type="NCBIfam" id="TIGR02447">
    <property type="entry name" value="yiiD_Cterm"/>
    <property type="match status" value="1"/>
</dbReference>
<dbReference type="KEGG" id="mvi:X808_16220"/>
<feature type="domain" description="Thioesterase putative" evidence="1">
    <location>
        <begin position="8"/>
        <end position="146"/>
    </location>
</feature>
<dbReference type="Proteomes" id="UP000066995">
    <property type="component" value="Chromosome"/>
</dbReference>
<accession>W0QC71</accession>
<dbReference type="EMBL" id="CP006943">
    <property type="protein sequence ID" value="AHG76141.1"/>
    <property type="molecule type" value="Genomic_DNA"/>
</dbReference>
<evidence type="ECO:0000259" key="1">
    <source>
        <dbReference type="Pfam" id="PF09500"/>
    </source>
</evidence>
<dbReference type="InterPro" id="IPR012660">
    <property type="entry name" value="YiiD_C"/>
</dbReference>
<dbReference type="SUPFAM" id="SSF54637">
    <property type="entry name" value="Thioesterase/thiol ester dehydrase-isomerase"/>
    <property type="match status" value="1"/>
</dbReference>
<dbReference type="Pfam" id="PF09500">
    <property type="entry name" value="YiiD_C"/>
    <property type="match status" value="1"/>
</dbReference>
<dbReference type="PATRIC" id="fig|1433287.3.peg.1621"/>